<dbReference type="AlphaFoldDB" id="A0A9P4KFZ0"/>
<organism evidence="2 3">
    <name type="scientific">Lojkania enalia</name>
    <dbReference type="NCBI Taxonomy" id="147567"/>
    <lineage>
        <taxon>Eukaryota</taxon>
        <taxon>Fungi</taxon>
        <taxon>Dikarya</taxon>
        <taxon>Ascomycota</taxon>
        <taxon>Pezizomycotina</taxon>
        <taxon>Dothideomycetes</taxon>
        <taxon>Pleosporomycetidae</taxon>
        <taxon>Pleosporales</taxon>
        <taxon>Pleosporales incertae sedis</taxon>
        <taxon>Lojkania</taxon>
    </lineage>
</organism>
<dbReference type="OrthoDB" id="10004862at2759"/>
<protein>
    <recommendedName>
        <fullName evidence="4">HypA-like protein</fullName>
    </recommendedName>
</protein>
<gene>
    <name evidence="2" type="ORF">CC78DRAFT_531046</name>
</gene>
<dbReference type="InterPro" id="IPR025337">
    <property type="entry name" value="Questin_oxidase-like"/>
</dbReference>
<keyword evidence="1" id="KW-0560">Oxidoreductase</keyword>
<accession>A0A9P4KFZ0</accession>
<dbReference type="PANTHER" id="PTHR35870:SF1">
    <property type="entry name" value="PROTEIN, PUTATIVE (AFU_ORTHOLOGUE AFUA_5G03330)-RELATED"/>
    <property type="match status" value="1"/>
</dbReference>
<evidence type="ECO:0000313" key="2">
    <source>
        <dbReference type="EMBL" id="KAF2267272.1"/>
    </source>
</evidence>
<dbReference type="EMBL" id="ML986593">
    <property type="protein sequence ID" value="KAF2267272.1"/>
    <property type="molecule type" value="Genomic_DNA"/>
</dbReference>
<evidence type="ECO:0000313" key="3">
    <source>
        <dbReference type="Proteomes" id="UP000800093"/>
    </source>
</evidence>
<dbReference type="Proteomes" id="UP000800093">
    <property type="component" value="Unassembled WGS sequence"/>
</dbReference>
<sequence length="485" mass="55841">MFSRQFCVKQAANASSIPSYRPLGSSPIKQLRATPSILPRRTMASSSKVHLSPSQQPQFYLPGISSETADTTSQLLQENHEKHHIFFNQSGFHNHIVHHLLTLFALNASPTELKKGYKENLSYQRRMEPLEQSVVKDMHELDRYKTYLGNGEYYHEFLAFYQEEIAKKGWQNVLNEYVFKGDERADDMLCRMFAGFLHPIIHLGFGVEFEQPAIIAEALAQAAVHDAWMMPLFLGCEKMVKEKNPNRTPSTKSVVEILDEIRADKKLSEAPQWGDGNKIRDGLLKRVPDDMIKYASQYIVADEKELEEKTAEMINAIVYYTAAAQHPPHQVKIDFYYMHCVNCSIFFPVFLSQPWLSTPNKIRLLEWKVRNDLVMYASRRSPKLLISEIRDYKSKKNSEWQDVFARVKSFPDDGHASKLVRALANGQKICEMFEGRKGFVVEGDMWRILGNMAIDSVEAGEPHWVRSCGFEEAWRGVPEREQARL</sequence>
<comment type="caution">
    <text evidence="2">The sequence shown here is derived from an EMBL/GenBank/DDBJ whole genome shotgun (WGS) entry which is preliminary data.</text>
</comment>
<evidence type="ECO:0000256" key="1">
    <source>
        <dbReference type="ARBA" id="ARBA00023002"/>
    </source>
</evidence>
<dbReference type="Pfam" id="PF14027">
    <property type="entry name" value="Questin_oxidase"/>
    <property type="match status" value="1"/>
</dbReference>
<name>A0A9P4KFZ0_9PLEO</name>
<reference evidence="3" key="1">
    <citation type="journal article" date="2020" name="Stud. Mycol.">
        <title>101 Dothideomycetes genomes: A test case for predicting lifestyles and emergence of pathogens.</title>
        <authorList>
            <person name="Haridas S."/>
            <person name="Albert R."/>
            <person name="Binder M."/>
            <person name="Bloem J."/>
            <person name="LaButti K."/>
            <person name="Salamov A."/>
            <person name="Andreopoulos B."/>
            <person name="Baker S."/>
            <person name="Barry K."/>
            <person name="Bills G."/>
            <person name="Bluhm B."/>
            <person name="Cannon C."/>
            <person name="Castanera R."/>
            <person name="Culley D."/>
            <person name="Daum C."/>
            <person name="Ezra D."/>
            <person name="Gonzalez J."/>
            <person name="Henrissat B."/>
            <person name="Kuo A."/>
            <person name="Liang C."/>
            <person name="Lipzen A."/>
            <person name="Lutzoni F."/>
            <person name="Magnuson J."/>
            <person name="Mondo S."/>
            <person name="Nolan M."/>
            <person name="Ohm R."/>
            <person name="Pangilinan J."/>
            <person name="Park H.-J."/>
            <person name="Ramirez L."/>
            <person name="Alfaro M."/>
            <person name="Sun H."/>
            <person name="Tritt A."/>
            <person name="Yoshinaga Y."/>
            <person name="Zwiers L.-H."/>
            <person name="Turgeon B."/>
            <person name="Goodwin S."/>
            <person name="Spatafora J."/>
            <person name="Crous P."/>
            <person name="Grigoriev I."/>
        </authorList>
    </citation>
    <scope>NUCLEOTIDE SEQUENCE [LARGE SCALE GENOMIC DNA]</scope>
    <source>
        <strain evidence="3">CBS 304.66</strain>
    </source>
</reference>
<proteinExistence type="predicted"/>
<keyword evidence="3" id="KW-1185">Reference proteome</keyword>
<evidence type="ECO:0008006" key="4">
    <source>
        <dbReference type="Google" id="ProtNLM"/>
    </source>
</evidence>
<dbReference type="PANTHER" id="PTHR35870">
    <property type="entry name" value="PROTEIN, PUTATIVE (AFU_ORTHOLOGUE AFUA_5G03330)-RELATED"/>
    <property type="match status" value="1"/>
</dbReference>
<dbReference type="GO" id="GO:0016491">
    <property type="term" value="F:oxidoreductase activity"/>
    <property type="evidence" value="ECO:0007669"/>
    <property type="project" value="UniProtKB-KW"/>
</dbReference>